<comment type="subcellular location">
    <subcellularLocation>
        <location evidence="1 4">Bacterial flagellum basal body</location>
    </subcellularLocation>
</comment>
<evidence type="ECO:0000256" key="1">
    <source>
        <dbReference type="ARBA" id="ARBA00004117"/>
    </source>
</evidence>
<dbReference type="RefSeq" id="WP_189575417.1">
    <property type="nucleotide sequence ID" value="NZ_BMXU01000002.1"/>
</dbReference>
<dbReference type="PANTHER" id="PTHR30435">
    <property type="entry name" value="FLAGELLAR PROTEIN"/>
    <property type="match status" value="1"/>
</dbReference>
<keyword evidence="9" id="KW-0282">Flagellum</keyword>
<sequence length="246" mass="26859">MDTSLYVNLSYQSSLNRRLELIANNLANVNTTAFKAERVMFDDVSFKAGPAADVSFVIDRASYTDFQSGSINRTGNQLDVAVVGDGWLTVQTDEGLRYTRDGRMVVAPDQTLTNIDGAPVLDAQGGTIAIPEDAQNITISRQGTVSVNIQGEPLPIEIAQIGIFEIEDPYQMVREADGRYTGNVVANLKQDGQLQQFAIEGSNINPIKEIIKLMELSRAYTSVAESSNDIHKTKKDSIGRLARNDG</sequence>
<evidence type="ECO:0000256" key="4">
    <source>
        <dbReference type="RuleBase" id="RU362116"/>
    </source>
</evidence>
<dbReference type="Pfam" id="PF06429">
    <property type="entry name" value="Flg_bbr_C"/>
    <property type="match status" value="1"/>
</dbReference>
<feature type="domain" description="Flagellar basal body rod protein N-terminal" evidence="6">
    <location>
        <begin position="6"/>
        <end position="35"/>
    </location>
</feature>
<dbReference type="InterPro" id="IPR037925">
    <property type="entry name" value="FlgE/F/G-like"/>
</dbReference>
<dbReference type="EMBL" id="JBHRVA010000003">
    <property type="protein sequence ID" value="MFC3303150.1"/>
    <property type="molecule type" value="Genomic_DNA"/>
</dbReference>
<accession>A0ABV7MEJ2</accession>
<dbReference type="InterPro" id="IPR020013">
    <property type="entry name" value="Flagellar_FlgE/F/G"/>
</dbReference>
<feature type="region of interest" description="Disordered" evidence="5">
    <location>
        <begin position="225"/>
        <end position="246"/>
    </location>
</feature>
<dbReference type="PANTHER" id="PTHR30435:SF19">
    <property type="entry name" value="FLAGELLAR BASAL-BODY ROD PROTEIN FLGG"/>
    <property type="match status" value="1"/>
</dbReference>
<dbReference type="SUPFAM" id="SSF117143">
    <property type="entry name" value="Flagellar hook protein flgE"/>
    <property type="match status" value="1"/>
</dbReference>
<dbReference type="NCBIfam" id="TIGR03506">
    <property type="entry name" value="FlgEFG_subfam"/>
    <property type="match status" value="1"/>
</dbReference>
<evidence type="ECO:0000313" key="10">
    <source>
        <dbReference type="Proteomes" id="UP001595607"/>
    </source>
</evidence>
<gene>
    <name evidence="9" type="ORF">ACFONP_10445</name>
</gene>
<dbReference type="Proteomes" id="UP001595607">
    <property type="component" value="Unassembled WGS sequence"/>
</dbReference>
<evidence type="ECO:0000256" key="5">
    <source>
        <dbReference type="SAM" id="MobiDB-lite"/>
    </source>
</evidence>
<feature type="domain" description="Flagellar basal-body/hook protein C-terminal" evidence="7">
    <location>
        <begin position="195"/>
        <end position="224"/>
    </location>
</feature>
<comment type="caution">
    <text evidence="9">The sequence shown here is derived from an EMBL/GenBank/DDBJ whole genome shotgun (WGS) entry which is preliminary data.</text>
</comment>
<dbReference type="Pfam" id="PF00460">
    <property type="entry name" value="Flg_bb_rod"/>
    <property type="match status" value="1"/>
</dbReference>
<name>A0ABV7MEJ2_9PROT</name>
<reference evidence="10" key="1">
    <citation type="journal article" date="2019" name="Int. J. Syst. Evol. Microbiol.">
        <title>The Global Catalogue of Microorganisms (GCM) 10K type strain sequencing project: providing services to taxonomists for standard genome sequencing and annotation.</title>
        <authorList>
            <consortium name="The Broad Institute Genomics Platform"/>
            <consortium name="The Broad Institute Genome Sequencing Center for Infectious Disease"/>
            <person name="Wu L."/>
            <person name="Ma J."/>
        </authorList>
    </citation>
    <scope>NUCLEOTIDE SEQUENCE [LARGE SCALE GENOMIC DNA]</scope>
    <source>
        <strain evidence="10">KCTC 22245</strain>
    </source>
</reference>
<evidence type="ECO:0000259" key="6">
    <source>
        <dbReference type="Pfam" id="PF00460"/>
    </source>
</evidence>
<dbReference type="InterPro" id="IPR053967">
    <property type="entry name" value="LlgE_F_G-like_D1"/>
</dbReference>
<proteinExistence type="inferred from homology"/>
<evidence type="ECO:0000256" key="2">
    <source>
        <dbReference type="ARBA" id="ARBA00009677"/>
    </source>
</evidence>
<feature type="domain" description="Flagellar hook protein FlgE/F/G-like D1" evidence="8">
    <location>
        <begin position="81"/>
        <end position="147"/>
    </location>
</feature>
<feature type="compositionally biased region" description="Basic and acidic residues" evidence="5">
    <location>
        <begin position="228"/>
        <end position="246"/>
    </location>
</feature>
<dbReference type="InterPro" id="IPR001444">
    <property type="entry name" value="Flag_bb_rod_N"/>
</dbReference>
<dbReference type="PROSITE" id="PS00588">
    <property type="entry name" value="FLAGELLA_BB_ROD"/>
    <property type="match status" value="1"/>
</dbReference>
<dbReference type="InterPro" id="IPR010930">
    <property type="entry name" value="Flg_bb/hook_C_dom"/>
</dbReference>
<comment type="similarity">
    <text evidence="2 4">Belongs to the flagella basal body rod proteins family.</text>
</comment>
<keyword evidence="3 4" id="KW-0975">Bacterial flagellum</keyword>
<keyword evidence="9" id="KW-0969">Cilium</keyword>
<dbReference type="Pfam" id="PF22692">
    <property type="entry name" value="LlgE_F_G_D1"/>
    <property type="match status" value="1"/>
</dbReference>
<keyword evidence="9" id="KW-0966">Cell projection</keyword>
<dbReference type="InterPro" id="IPR019776">
    <property type="entry name" value="Flagellar_basal_body_rod_CS"/>
</dbReference>
<evidence type="ECO:0000259" key="7">
    <source>
        <dbReference type="Pfam" id="PF06429"/>
    </source>
</evidence>
<keyword evidence="10" id="KW-1185">Reference proteome</keyword>
<evidence type="ECO:0000256" key="3">
    <source>
        <dbReference type="ARBA" id="ARBA00023143"/>
    </source>
</evidence>
<protein>
    <submittedName>
        <fullName evidence="9">Flagellar hook basal-body protein</fullName>
    </submittedName>
</protein>
<organism evidence="9 10">
    <name type="scientific">Parvularcula lutaonensis</name>
    <dbReference type="NCBI Taxonomy" id="491923"/>
    <lineage>
        <taxon>Bacteria</taxon>
        <taxon>Pseudomonadati</taxon>
        <taxon>Pseudomonadota</taxon>
        <taxon>Alphaproteobacteria</taxon>
        <taxon>Parvularculales</taxon>
        <taxon>Parvularculaceae</taxon>
        <taxon>Parvularcula</taxon>
    </lineage>
</organism>
<evidence type="ECO:0000259" key="8">
    <source>
        <dbReference type="Pfam" id="PF22692"/>
    </source>
</evidence>
<evidence type="ECO:0000313" key="9">
    <source>
        <dbReference type="EMBL" id="MFC3303150.1"/>
    </source>
</evidence>